<comment type="subcellular location">
    <subcellularLocation>
        <location evidence="1 10">Cell outer membrane</location>
        <topology evidence="1 10">Multi-pass membrane protein</topology>
    </subcellularLocation>
</comment>
<reference evidence="16" key="1">
    <citation type="submission" date="2017-01" db="EMBL/GenBank/DDBJ databases">
        <authorList>
            <person name="Varghese N."/>
            <person name="Submissions S."/>
        </authorList>
    </citation>
    <scope>NUCLEOTIDE SEQUENCE [LARGE SCALE GENOMIC DNA]</scope>
    <source>
        <strain evidence="16">DSM 46698</strain>
    </source>
</reference>
<dbReference type="OrthoDB" id="9758472at2"/>
<evidence type="ECO:0000256" key="3">
    <source>
        <dbReference type="ARBA" id="ARBA00022452"/>
    </source>
</evidence>
<evidence type="ECO:0000256" key="8">
    <source>
        <dbReference type="ARBA" id="ARBA00023170"/>
    </source>
</evidence>
<evidence type="ECO:0000256" key="1">
    <source>
        <dbReference type="ARBA" id="ARBA00004571"/>
    </source>
</evidence>
<keyword evidence="16" id="KW-1185">Reference proteome</keyword>
<dbReference type="Pfam" id="PF00593">
    <property type="entry name" value="TonB_dep_Rec_b-barrel"/>
    <property type="match status" value="1"/>
</dbReference>
<evidence type="ECO:0000256" key="10">
    <source>
        <dbReference type="PROSITE-ProRule" id="PRU01360"/>
    </source>
</evidence>
<evidence type="ECO:0000256" key="11">
    <source>
        <dbReference type="RuleBase" id="RU003357"/>
    </source>
</evidence>
<accession>A0A1N7NJH1</accession>
<dbReference type="InterPro" id="IPR037066">
    <property type="entry name" value="Plug_dom_sf"/>
</dbReference>
<dbReference type="RefSeq" id="WP_076501805.1">
    <property type="nucleotide sequence ID" value="NZ_FTOP01000010.1"/>
</dbReference>
<dbReference type="InterPro" id="IPR012910">
    <property type="entry name" value="Plug_dom"/>
</dbReference>
<keyword evidence="8" id="KW-0675">Receptor</keyword>
<name>A0A1N7NJH1_9BACT</name>
<keyword evidence="5 12" id="KW-0732">Signal</keyword>
<feature type="domain" description="TonB-dependent receptor plug" evidence="14">
    <location>
        <begin position="44"/>
        <end position="149"/>
    </location>
</feature>
<keyword evidence="7 10" id="KW-0472">Membrane</keyword>
<keyword evidence="2 10" id="KW-0813">Transport</keyword>
<protein>
    <submittedName>
        <fullName evidence="15">Iron complex outermembrane recepter protein</fullName>
    </submittedName>
</protein>
<dbReference type="GO" id="GO:0015344">
    <property type="term" value="F:siderophore uptake transmembrane transporter activity"/>
    <property type="evidence" value="ECO:0007669"/>
    <property type="project" value="TreeGrafter"/>
</dbReference>
<keyword evidence="3 10" id="KW-1134">Transmembrane beta strand</keyword>
<evidence type="ECO:0000259" key="13">
    <source>
        <dbReference type="Pfam" id="PF00593"/>
    </source>
</evidence>
<feature type="signal peptide" evidence="12">
    <location>
        <begin position="1"/>
        <end position="19"/>
    </location>
</feature>
<evidence type="ECO:0000256" key="2">
    <source>
        <dbReference type="ARBA" id="ARBA00022448"/>
    </source>
</evidence>
<evidence type="ECO:0000313" key="16">
    <source>
        <dbReference type="Proteomes" id="UP000186026"/>
    </source>
</evidence>
<evidence type="ECO:0000256" key="4">
    <source>
        <dbReference type="ARBA" id="ARBA00022692"/>
    </source>
</evidence>
<evidence type="ECO:0000256" key="5">
    <source>
        <dbReference type="ARBA" id="ARBA00022729"/>
    </source>
</evidence>
<dbReference type="GO" id="GO:0009279">
    <property type="term" value="C:cell outer membrane"/>
    <property type="evidence" value="ECO:0007669"/>
    <property type="project" value="UniProtKB-SubCell"/>
</dbReference>
<dbReference type="SUPFAM" id="SSF56935">
    <property type="entry name" value="Porins"/>
    <property type="match status" value="1"/>
</dbReference>
<dbReference type="PROSITE" id="PS52016">
    <property type="entry name" value="TONB_DEPENDENT_REC_3"/>
    <property type="match status" value="1"/>
</dbReference>
<feature type="chain" id="PRO_5013383442" evidence="12">
    <location>
        <begin position="20"/>
        <end position="618"/>
    </location>
</feature>
<dbReference type="STRING" id="529505.SAMN05421761_11080"/>
<keyword evidence="4 10" id="KW-0812">Transmembrane</keyword>
<gene>
    <name evidence="15" type="ORF">SAMN05421761_11080</name>
</gene>
<evidence type="ECO:0000313" key="15">
    <source>
        <dbReference type="EMBL" id="SIS98494.1"/>
    </source>
</evidence>
<dbReference type="Pfam" id="PF07715">
    <property type="entry name" value="Plug"/>
    <property type="match status" value="1"/>
</dbReference>
<evidence type="ECO:0000256" key="6">
    <source>
        <dbReference type="ARBA" id="ARBA00023077"/>
    </source>
</evidence>
<comment type="similarity">
    <text evidence="10 11">Belongs to the TonB-dependent receptor family.</text>
</comment>
<dbReference type="Gene3D" id="2.170.130.10">
    <property type="entry name" value="TonB-dependent receptor, plug domain"/>
    <property type="match status" value="1"/>
</dbReference>
<dbReference type="PANTHER" id="PTHR30069">
    <property type="entry name" value="TONB-DEPENDENT OUTER MEMBRANE RECEPTOR"/>
    <property type="match status" value="1"/>
</dbReference>
<evidence type="ECO:0000256" key="7">
    <source>
        <dbReference type="ARBA" id="ARBA00023136"/>
    </source>
</evidence>
<dbReference type="AlphaFoldDB" id="A0A1N7NJH1"/>
<feature type="domain" description="TonB-dependent receptor-like beta-barrel" evidence="13">
    <location>
        <begin position="229"/>
        <end position="590"/>
    </location>
</feature>
<evidence type="ECO:0000256" key="12">
    <source>
        <dbReference type="SAM" id="SignalP"/>
    </source>
</evidence>
<keyword evidence="6 11" id="KW-0798">TonB box</keyword>
<dbReference type="InterPro" id="IPR036942">
    <property type="entry name" value="Beta-barrel_TonB_sf"/>
</dbReference>
<dbReference type="Proteomes" id="UP000186026">
    <property type="component" value="Unassembled WGS sequence"/>
</dbReference>
<organism evidence="15 16">
    <name type="scientific">Belliella pelovolcani</name>
    <dbReference type="NCBI Taxonomy" id="529505"/>
    <lineage>
        <taxon>Bacteria</taxon>
        <taxon>Pseudomonadati</taxon>
        <taxon>Bacteroidota</taxon>
        <taxon>Cytophagia</taxon>
        <taxon>Cytophagales</taxon>
        <taxon>Cyclobacteriaceae</taxon>
        <taxon>Belliella</taxon>
    </lineage>
</organism>
<dbReference type="PANTHER" id="PTHR30069:SF29">
    <property type="entry name" value="HEMOGLOBIN AND HEMOGLOBIN-HAPTOGLOBIN-BINDING PROTEIN 1-RELATED"/>
    <property type="match status" value="1"/>
</dbReference>
<dbReference type="Gene3D" id="2.40.170.20">
    <property type="entry name" value="TonB-dependent receptor, beta-barrel domain"/>
    <property type="match status" value="1"/>
</dbReference>
<sequence length="618" mass="70580">MKKRLLLPALLLGTLQVIANQDSVTVDLGEVIIKENRIEIPFNKVSRNISIISRKDIETTPARSLQEVLSFTPGVDVRQRGVTGVQGDIGIRGGGFEQTLMLINGIKLTDPQTGHHIMNIPVPLQAIQRVEVMKGPGSRIFGQNAYAGAVNIVTMLPEERSLNLQSYAGDFGMKGISMVSSLPVDLPFGKYKQTLSISHDASNGHWYNSDYKVTNVFYEAGMDLNEKNEIRAMAGYTDRTFGANGFYTDRFPDQWESIQTFLASISHTYDHNDIYIQTRAYWRQNTDEFRLRRNEPEFFTNNHVSDVLALEVNGRYQSNFGTSGFGVEGRSEKISSTNLGDRERAFLGVFAEHRIEFWSDFDFRAGVYSNYYDEYGWRHFPGAELGYQLTDRSRFYTNYGASYRIPSFNDLYYEDPSNVSNPNLLPEEAQSFEVGYKYFNKSVRFELVYFNRYTKNLIDWSRAPSDVSPNPNRWTPSNISEVTFQGIETGIQYALNLGGKNFKIREASFSYNFIDANLQQIPGIESRNTLTALRHQVIGGFQAEFFSNFETNIKARYIERMALDPYFLLDIRLDYNRLKTFGLFAEASNVTNANYIEAGFVQMPGRWFRAGINLNLFK</sequence>
<dbReference type="InterPro" id="IPR039426">
    <property type="entry name" value="TonB-dep_rcpt-like"/>
</dbReference>
<dbReference type="EMBL" id="FTOP01000010">
    <property type="protein sequence ID" value="SIS98494.1"/>
    <property type="molecule type" value="Genomic_DNA"/>
</dbReference>
<proteinExistence type="inferred from homology"/>
<dbReference type="GO" id="GO:0044718">
    <property type="term" value="P:siderophore transmembrane transport"/>
    <property type="evidence" value="ECO:0007669"/>
    <property type="project" value="TreeGrafter"/>
</dbReference>
<dbReference type="InterPro" id="IPR000531">
    <property type="entry name" value="Beta-barrel_TonB"/>
</dbReference>
<evidence type="ECO:0000259" key="14">
    <source>
        <dbReference type="Pfam" id="PF07715"/>
    </source>
</evidence>
<keyword evidence="9 10" id="KW-0998">Cell outer membrane</keyword>
<evidence type="ECO:0000256" key="9">
    <source>
        <dbReference type="ARBA" id="ARBA00023237"/>
    </source>
</evidence>